<dbReference type="GeneID" id="94693408"/>
<dbReference type="Pfam" id="PF07120">
    <property type="entry name" value="DUF1376"/>
    <property type="match status" value="1"/>
</dbReference>
<name>A0A1H3THF5_9BURK</name>
<evidence type="ECO:0000313" key="2">
    <source>
        <dbReference type="Proteomes" id="UP000183417"/>
    </source>
</evidence>
<protein>
    <submittedName>
        <fullName evidence="1">Uncharacterized conserved protein YdaU, DUF1376 family</fullName>
    </submittedName>
</protein>
<accession>A0A1H3THF5</accession>
<dbReference type="Proteomes" id="UP000183417">
    <property type="component" value="Unassembled WGS sequence"/>
</dbReference>
<dbReference type="EMBL" id="FNPE01000028">
    <property type="protein sequence ID" value="SDZ49298.1"/>
    <property type="molecule type" value="Genomic_DNA"/>
</dbReference>
<proteinExistence type="predicted"/>
<evidence type="ECO:0000313" key="1">
    <source>
        <dbReference type="EMBL" id="SDZ49298.1"/>
    </source>
</evidence>
<sequence>MNHYPHHIGDFNTATRHLSRLERAIYRDMRDMYCDTEAALDGSCFDLLARRLLCRSPEEIDALQFVLAEFFTQLPDGRYQNDECEQIVAQFRQQQEGRNEVKSNEHLRQKRSRARRSAIFSALRSLGIVPTLKTQMPELMALCRKHGIVVTDTSVTLNGTDWLVADTGTVTPRHSNVTGNDTACHGDGTGNQNQNQLIPPNPPAGGASGVTADAIKTGEGSGGLAIATALAGFFPEQRRTRLVDVAEEVAAAITRGDVTAEELLAAAEKQRELLAAKDGKACPGLLRWVREQRWRDVVMLAHAAAAGQPVGWADTRSGVEGMAASLGMPGYDDWCDARAGQGLRRAFADYEAAVHALLAERQGVSA</sequence>
<gene>
    <name evidence="1" type="ORF">SAMN05421547_12860</name>
</gene>
<dbReference type="AlphaFoldDB" id="A0A1H3THF5"/>
<dbReference type="RefSeq" id="WP_074923547.1">
    <property type="nucleotide sequence ID" value="NZ_CP141274.1"/>
</dbReference>
<reference evidence="1 2" key="1">
    <citation type="submission" date="2016-10" db="EMBL/GenBank/DDBJ databases">
        <authorList>
            <person name="de Groot N.N."/>
        </authorList>
    </citation>
    <scope>NUCLEOTIDE SEQUENCE [LARGE SCALE GENOMIC DNA]</scope>
    <source>
        <strain evidence="1 2">LMG 24775</strain>
    </source>
</reference>
<organism evidence="1 2">
    <name type="scientific">Delftia lacustris</name>
    <dbReference type="NCBI Taxonomy" id="558537"/>
    <lineage>
        <taxon>Bacteria</taxon>
        <taxon>Pseudomonadati</taxon>
        <taxon>Pseudomonadota</taxon>
        <taxon>Betaproteobacteria</taxon>
        <taxon>Burkholderiales</taxon>
        <taxon>Comamonadaceae</taxon>
        <taxon>Delftia</taxon>
    </lineage>
</organism>
<dbReference type="InterPro" id="IPR010781">
    <property type="entry name" value="DUF1376"/>
</dbReference>